<dbReference type="GO" id="GO:0005576">
    <property type="term" value="C:extracellular region"/>
    <property type="evidence" value="ECO:0007669"/>
    <property type="project" value="UniProtKB-SubCell"/>
</dbReference>
<evidence type="ECO:0000256" key="16">
    <source>
        <dbReference type="ARBA" id="ARBA00023145"/>
    </source>
</evidence>
<sequence length="551" mass="58832">MPLSLLLLPLAALVAPAPRFQADTPDPAVMAKIREEGLKRSQLPQHLAYLTDVIGPRLTGSPGLLRANEWTKNKMIEWGLDARLEPWGPFGRGWTCDKFTASVVGPTAFNLIAAPRAWSTGWSGTADVVFVDADSPEALAKFKGKLKGKIALVSPIKELPAHFTPQGSRYTDEQLAAMASGALAGSGRPRQGGGGGGGLGADMTDEQRAAFQARMRQAQMVGQILAFCKAEGAVATLSQARSGDGGTIFVEQATVPQVPTAREREEVRQPGAPRAPRLNAYQVAAEKLMIPQIAVGAEHYNRIVRMVQAGESVSVALDLKVHFNGDDKSMAYNTIGEWKGTDKADEIVMAGGHLDSWHTGTGATDNACGVSVAMEAVRILKAIGVKPRRTIRVGCWSGEEQGIFGSAAYVKAHFGTATAPGAEHAKFSGYFNLDNGTGKIRGVYCQGNTAIMPLFAQWLTPFADLGATTVTARNTGGTDHLSFNSAGLPGFQFIQDTIEYDARTHHSNMDTFDRVQIEDMKQAATVLAAFLYNAAMRDDKLPRKPAAPAGQ</sequence>
<name>A0A7W9SS43_ARMRO</name>
<accession>A0A7W9SS43</accession>
<evidence type="ECO:0000256" key="13">
    <source>
        <dbReference type="ARBA" id="ARBA00022833"/>
    </source>
</evidence>
<evidence type="ECO:0000259" key="22">
    <source>
        <dbReference type="Pfam" id="PF04389"/>
    </source>
</evidence>
<evidence type="ECO:0000256" key="12">
    <source>
        <dbReference type="ARBA" id="ARBA00022824"/>
    </source>
</evidence>
<keyword evidence="14" id="KW-0333">Golgi apparatus</keyword>
<feature type="chain" id="PRO_5030810670" description="Carboxypeptidase Q" evidence="21">
    <location>
        <begin position="23"/>
        <end position="551"/>
    </location>
</feature>
<evidence type="ECO:0000256" key="14">
    <source>
        <dbReference type="ARBA" id="ARBA00023034"/>
    </source>
</evidence>
<feature type="domain" description="Peptidase M28" evidence="22">
    <location>
        <begin position="333"/>
        <end position="530"/>
    </location>
</feature>
<keyword evidence="6" id="KW-0964">Secreted</keyword>
<evidence type="ECO:0000256" key="3">
    <source>
        <dbReference type="ARBA" id="ARBA00004555"/>
    </source>
</evidence>
<protein>
    <recommendedName>
        <fullName evidence="5">Carboxypeptidase Q</fullName>
    </recommendedName>
    <alternativeName>
        <fullName evidence="20">Plasma glutamate carboxypeptidase</fullName>
    </alternativeName>
</protein>
<keyword evidence="9" id="KW-0479">Metal-binding</keyword>
<feature type="signal peptide" evidence="21">
    <location>
        <begin position="1"/>
        <end position="22"/>
    </location>
</feature>
<keyword evidence="18" id="KW-0458">Lysosome</keyword>
<dbReference type="SUPFAM" id="SSF53187">
    <property type="entry name" value="Zn-dependent exopeptidases"/>
    <property type="match status" value="1"/>
</dbReference>
<evidence type="ECO:0000256" key="10">
    <source>
        <dbReference type="ARBA" id="ARBA00022729"/>
    </source>
</evidence>
<keyword evidence="8" id="KW-0645">Protease</keyword>
<dbReference type="Proteomes" id="UP000520814">
    <property type="component" value="Unassembled WGS sequence"/>
</dbReference>
<dbReference type="GO" id="GO:0070573">
    <property type="term" value="F:metallodipeptidase activity"/>
    <property type="evidence" value="ECO:0007669"/>
    <property type="project" value="InterPro"/>
</dbReference>
<evidence type="ECO:0000256" key="15">
    <source>
        <dbReference type="ARBA" id="ARBA00023049"/>
    </source>
</evidence>
<keyword evidence="12" id="KW-0256">Endoplasmic reticulum</keyword>
<evidence type="ECO:0000256" key="19">
    <source>
        <dbReference type="ARBA" id="ARBA00025833"/>
    </source>
</evidence>
<dbReference type="EMBL" id="JACHGW010000002">
    <property type="protein sequence ID" value="MBB6051058.1"/>
    <property type="molecule type" value="Genomic_DNA"/>
</dbReference>
<evidence type="ECO:0000256" key="8">
    <source>
        <dbReference type="ARBA" id="ARBA00022670"/>
    </source>
</evidence>
<evidence type="ECO:0000313" key="24">
    <source>
        <dbReference type="Proteomes" id="UP000520814"/>
    </source>
</evidence>
<dbReference type="GO" id="GO:0004180">
    <property type="term" value="F:carboxypeptidase activity"/>
    <property type="evidence" value="ECO:0007669"/>
    <property type="project" value="UniProtKB-KW"/>
</dbReference>
<keyword evidence="7" id="KW-0121">Carboxypeptidase</keyword>
<dbReference type="RefSeq" id="WP_221290006.1">
    <property type="nucleotide sequence ID" value="NZ_JACHGW010000002.1"/>
</dbReference>
<dbReference type="InterPro" id="IPR039866">
    <property type="entry name" value="CPQ"/>
</dbReference>
<evidence type="ECO:0000256" key="5">
    <source>
        <dbReference type="ARBA" id="ARBA00014116"/>
    </source>
</evidence>
<dbReference type="PANTHER" id="PTHR12053">
    <property type="entry name" value="PROTEASE FAMILY M28 PLASMA GLUTAMATE CARBOXYPEPTIDASE-RELATED"/>
    <property type="match status" value="1"/>
</dbReference>
<evidence type="ECO:0000256" key="7">
    <source>
        <dbReference type="ARBA" id="ARBA00022645"/>
    </source>
</evidence>
<comment type="subunit">
    <text evidence="19">Homodimer. The monomeric form is inactive while the homodimer is active.</text>
</comment>
<evidence type="ECO:0000256" key="9">
    <source>
        <dbReference type="ARBA" id="ARBA00022723"/>
    </source>
</evidence>
<dbReference type="InterPro" id="IPR007484">
    <property type="entry name" value="Peptidase_M28"/>
</dbReference>
<evidence type="ECO:0000256" key="2">
    <source>
        <dbReference type="ARBA" id="ARBA00004371"/>
    </source>
</evidence>
<comment type="subcellular location">
    <subcellularLocation>
        <location evidence="1">Endoplasmic reticulum</location>
    </subcellularLocation>
    <subcellularLocation>
        <location evidence="3">Golgi apparatus</location>
    </subcellularLocation>
    <subcellularLocation>
        <location evidence="2">Lysosome</location>
    </subcellularLocation>
    <subcellularLocation>
        <location evidence="4">Secreted</location>
    </subcellularLocation>
</comment>
<keyword evidence="16" id="KW-0865">Zymogen</keyword>
<dbReference type="GO" id="GO:0006508">
    <property type="term" value="P:proteolysis"/>
    <property type="evidence" value="ECO:0007669"/>
    <property type="project" value="UniProtKB-KW"/>
</dbReference>
<keyword evidence="13" id="KW-0862">Zinc</keyword>
<evidence type="ECO:0000256" key="20">
    <source>
        <dbReference type="ARBA" id="ARBA00033328"/>
    </source>
</evidence>
<comment type="caution">
    <text evidence="23">The sequence shown here is derived from an EMBL/GenBank/DDBJ whole genome shotgun (WGS) entry which is preliminary data.</text>
</comment>
<dbReference type="GO" id="GO:0046872">
    <property type="term" value="F:metal ion binding"/>
    <property type="evidence" value="ECO:0007669"/>
    <property type="project" value="UniProtKB-KW"/>
</dbReference>
<keyword evidence="11" id="KW-0378">Hydrolase</keyword>
<evidence type="ECO:0000256" key="4">
    <source>
        <dbReference type="ARBA" id="ARBA00004613"/>
    </source>
</evidence>
<keyword evidence="24" id="KW-1185">Reference proteome</keyword>
<dbReference type="Pfam" id="PF04389">
    <property type="entry name" value="Peptidase_M28"/>
    <property type="match status" value="1"/>
</dbReference>
<organism evidence="23 24">
    <name type="scientific">Armatimonas rosea</name>
    <dbReference type="NCBI Taxonomy" id="685828"/>
    <lineage>
        <taxon>Bacteria</taxon>
        <taxon>Bacillati</taxon>
        <taxon>Armatimonadota</taxon>
        <taxon>Armatimonadia</taxon>
        <taxon>Armatimonadales</taxon>
        <taxon>Armatimonadaceae</taxon>
        <taxon>Armatimonas</taxon>
    </lineage>
</organism>
<gene>
    <name evidence="23" type="ORF">HNQ39_002849</name>
</gene>
<evidence type="ECO:0000313" key="23">
    <source>
        <dbReference type="EMBL" id="MBB6051058.1"/>
    </source>
</evidence>
<dbReference type="AlphaFoldDB" id="A0A7W9SS43"/>
<dbReference type="Gene3D" id="3.40.630.10">
    <property type="entry name" value="Zn peptidases"/>
    <property type="match status" value="2"/>
</dbReference>
<evidence type="ECO:0000256" key="17">
    <source>
        <dbReference type="ARBA" id="ARBA00023180"/>
    </source>
</evidence>
<reference evidence="23 24" key="1">
    <citation type="submission" date="2020-08" db="EMBL/GenBank/DDBJ databases">
        <title>Genomic Encyclopedia of Type Strains, Phase IV (KMG-IV): sequencing the most valuable type-strain genomes for metagenomic binning, comparative biology and taxonomic classification.</title>
        <authorList>
            <person name="Goeker M."/>
        </authorList>
    </citation>
    <scope>NUCLEOTIDE SEQUENCE [LARGE SCALE GENOMIC DNA]</scope>
    <source>
        <strain evidence="23 24">DSM 23562</strain>
    </source>
</reference>
<keyword evidence="17" id="KW-0325">Glycoprotein</keyword>
<evidence type="ECO:0000256" key="21">
    <source>
        <dbReference type="SAM" id="SignalP"/>
    </source>
</evidence>
<keyword evidence="10 21" id="KW-0732">Signal</keyword>
<evidence type="ECO:0000256" key="6">
    <source>
        <dbReference type="ARBA" id="ARBA00022525"/>
    </source>
</evidence>
<dbReference type="PANTHER" id="PTHR12053:SF3">
    <property type="entry name" value="CARBOXYPEPTIDASE Q"/>
    <property type="match status" value="1"/>
</dbReference>
<proteinExistence type="predicted"/>
<evidence type="ECO:0000256" key="1">
    <source>
        <dbReference type="ARBA" id="ARBA00004240"/>
    </source>
</evidence>
<keyword evidence="15" id="KW-0482">Metalloprotease</keyword>
<evidence type="ECO:0000256" key="18">
    <source>
        <dbReference type="ARBA" id="ARBA00023228"/>
    </source>
</evidence>
<evidence type="ECO:0000256" key="11">
    <source>
        <dbReference type="ARBA" id="ARBA00022801"/>
    </source>
</evidence>
<dbReference type="GO" id="GO:0005764">
    <property type="term" value="C:lysosome"/>
    <property type="evidence" value="ECO:0007669"/>
    <property type="project" value="UniProtKB-SubCell"/>
</dbReference>